<accession>A0ACB8ISD3</accession>
<organism evidence="1 2">
    <name type="scientific">Citrus sinensis</name>
    <name type="common">Sweet orange</name>
    <name type="synonym">Citrus aurantium var. sinensis</name>
    <dbReference type="NCBI Taxonomy" id="2711"/>
    <lineage>
        <taxon>Eukaryota</taxon>
        <taxon>Viridiplantae</taxon>
        <taxon>Streptophyta</taxon>
        <taxon>Embryophyta</taxon>
        <taxon>Tracheophyta</taxon>
        <taxon>Spermatophyta</taxon>
        <taxon>Magnoliopsida</taxon>
        <taxon>eudicotyledons</taxon>
        <taxon>Gunneridae</taxon>
        <taxon>Pentapetalae</taxon>
        <taxon>rosids</taxon>
        <taxon>malvids</taxon>
        <taxon>Sapindales</taxon>
        <taxon>Rutaceae</taxon>
        <taxon>Aurantioideae</taxon>
        <taxon>Citrus</taxon>
    </lineage>
</organism>
<dbReference type="Proteomes" id="UP000829398">
    <property type="component" value="Chromosome 8"/>
</dbReference>
<dbReference type="EMBL" id="CM039177">
    <property type="protein sequence ID" value="KAH9699824.1"/>
    <property type="molecule type" value="Genomic_DNA"/>
</dbReference>
<evidence type="ECO:0000313" key="1">
    <source>
        <dbReference type="EMBL" id="KAH9699824.1"/>
    </source>
</evidence>
<protein>
    <submittedName>
        <fullName evidence="1">Uncharacterized protein</fullName>
    </submittedName>
</protein>
<keyword evidence="2" id="KW-1185">Reference proteome</keyword>
<reference evidence="2" key="1">
    <citation type="journal article" date="2023" name="Hortic. Res.">
        <title>A chromosome-level phased genome enabling allele-level studies in sweet orange: a case study on citrus Huanglongbing tolerance.</title>
        <authorList>
            <person name="Wu B."/>
            <person name="Yu Q."/>
            <person name="Deng Z."/>
            <person name="Duan Y."/>
            <person name="Luo F."/>
            <person name="Gmitter F. Jr."/>
        </authorList>
    </citation>
    <scope>NUCLEOTIDE SEQUENCE [LARGE SCALE GENOMIC DNA]</scope>
    <source>
        <strain evidence="2">cv. Valencia</strain>
    </source>
</reference>
<comment type="caution">
    <text evidence="1">The sequence shown here is derived from an EMBL/GenBank/DDBJ whole genome shotgun (WGS) entry which is preliminary data.</text>
</comment>
<proteinExistence type="predicted"/>
<sequence>MSKANTVIPKPIQWKDINLPNEWILEGATAPMIPKQLEPNTELQNVTQYSDGKVKLSFRRSTSFRFSDKDSSSNIPSLERKFSKIPSVINLPFQPVNSQPRFSTSDIPSSSIHSVDYATSIPHPIYTSRQRQEEKEPSPPTSPTFSAVTENVINILEKDFELDKTLLHNDFYSDSNKEKRLWFFKHFINQRKEIQQIYYEFVNLHKVHILFFDWFEIYASENDISYPFKESNPITVRKKTTEWNLSGSGRTIESEHPPLRSITINHGELPVEIKASPYKIHKDPETDLDSIIQQNNFCNANLNAIGKQLTRLENQFQQSTIAVSPIAKPVTTKSDSDKKLKEPIFKPFQVLKTSQKFVQESKSDFAKAIREQLNRIEVTSYSSSKVQIAPDSAQSSKIGVLEQDNMSIASSDVETFTEEPIPKANKIHWELTLPTVKSPPDLAIDNRPRLLQQMTMAANAYKTQSGTSDKAIAEIFIAGFTGQLKGWWDHLLTKQQQLDILDSIQTDENGAPILDEFNSPIQDVVATLILTISLHFIGDPSHLRDKNAELLHNLRCRKLSEFQSYKTTFFTRLFLRDDANHITWKEKFIAGLPTLLGEKVRNSIKALYDNRIPYDDLAYGELVSFVNKEGLKICQDSKLQKRLKWELRKSKQELESSDSESSMTGDSEPLQIDELIDSDTSVSSDSDSKTESYLKKINVLTKEQETFLELVKHISDPTLQREYLDKLLKTLEILRLTPLPFLTLVLI</sequence>
<gene>
    <name evidence="1" type="ORF">KPL71_024517</name>
</gene>
<name>A0ACB8ISD3_CITSI</name>
<evidence type="ECO:0000313" key="2">
    <source>
        <dbReference type="Proteomes" id="UP000829398"/>
    </source>
</evidence>